<keyword evidence="6" id="KW-1133">Transmembrane helix</keyword>
<evidence type="ECO:0000256" key="4">
    <source>
        <dbReference type="ARBA" id="ARBA00022692"/>
    </source>
</evidence>
<reference evidence="10" key="1">
    <citation type="submission" date="2020-04" db="EMBL/GenBank/DDBJ databases">
        <authorList>
            <person name="Alioto T."/>
            <person name="Alioto T."/>
            <person name="Gomez Garrido J."/>
        </authorList>
    </citation>
    <scope>NUCLEOTIDE SEQUENCE</scope>
    <source>
        <strain evidence="10">A484AB</strain>
    </source>
</reference>
<dbReference type="GO" id="GO:0016020">
    <property type="term" value="C:membrane"/>
    <property type="evidence" value="ECO:0007669"/>
    <property type="project" value="UniProtKB-SubCell"/>
</dbReference>
<keyword evidence="8" id="KW-0472">Membrane</keyword>
<dbReference type="Gene3D" id="3.30.559.10">
    <property type="entry name" value="Chloramphenicol acetyltransferase-like domain"/>
    <property type="match status" value="1"/>
</dbReference>
<organism evidence="10 11">
    <name type="scientific">Paramuricea clavata</name>
    <name type="common">Red gorgonian</name>
    <name type="synonym">Violescent sea-whip</name>
    <dbReference type="NCBI Taxonomy" id="317549"/>
    <lineage>
        <taxon>Eukaryota</taxon>
        <taxon>Metazoa</taxon>
        <taxon>Cnidaria</taxon>
        <taxon>Anthozoa</taxon>
        <taxon>Octocorallia</taxon>
        <taxon>Malacalcyonacea</taxon>
        <taxon>Plexauridae</taxon>
        <taxon>Paramuricea</taxon>
    </lineage>
</organism>
<evidence type="ECO:0000256" key="6">
    <source>
        <dbReference type="ARBA" id="ARBA00022989"/>
    </source>
</evidence>
<dbReference type="AlphaFoldDB" id="A0A7D9DNU2"/>
<dbReference type="InterPro" id="IPR039551">
    <property type="entry name" value="Cho/carn_acyl_trans"/>
</dbReference>
<comment type="similarity">
    <text evidence="2">Belongs to the carnitine/choline acetyltransferase family.</text>
</comment>
<dbReference type="SUPFAM" id="SSF52777">
    <property type="entry name" value="CoA-dependent acyltransferases"/>
    <property type="match status" value="2"/>
</dbReference>
<dbReference type="GO" id="GO:0009437">
    <property type="term" value="P:carnitine metabolic process"/>
    <property type="evidence" value="ECO:0007669"/>
    <property type="project" value="TreeGrafter"/>
</dbReference>
<keyword evidence="7" id="KW-0443">Lipid metabolism</keyword>
<evidence type="ECO:0000256" key="8">
    <source>
        <dbReference type="ARBA" id="ARBA00023136"/>
    </source>
</evidence>
<keyword evidence="5" id="KW-0276">Fatty acid metabolism</keyword>
<evidence type="ECO:0000256" key="5">
    <source>
        <dbReference type="ARBA" id="ARBA00022832"/>
    </source>
</evidence>
<dbReference type="GO" id="GO:0006631">
    <property type="term" value="P:fatty acid metabolic process"/>
    <property type="evidence" value="ECO:0007669"/>
    <property type="project" value="UniProtKB-KW"/>
</dbReference>
<name>A0A7D9DNU2_PARCT</name>
<dbReference type="Gene3D" id="3.30.559.70">
    <property type="entry name" value="Choline/Carnitine o-acyltransferase, domain 2"/>
    <property type="match status" value="1"/>
</dbReference>
<dbReference type="InterPro" id="IPR042231">
    <property type="entry name" value="Cho/carn_acyl_trans_2"/>
</dbReference>
<dbReference type="PANTHER" id="PTHR22589:SF112">
    <property type="entry name" value="CHOLINE_CARNITINE ACYLTRANSFERASE DOMAIN-CONTAINING PROTEIN"/>
    <property type="match status" value="1"/>
</dbReference>
<keyword evidence="4" id="KW-0812">Transmembrane</keyword>
<proteinExistence type="inferred from homology"/>
<keyword evidence="3" id="KW-0808">Transferase</keyword>
<sequence length="790" mass="91302">MAEARLAVSKIKVDYHASGTSTAEAEAEFLKYFYKSTKKCLRRTRAQISNGLWPTSPSYLVVTWIILASMLYWDNLYVKPITSRLWAFGDLIYLDQSYHLLLRIFCISLFVAIGFFIVLWYARQYALRMLLSYRGWMYENPRSQSYKTLLWGALVRIIGGAHPRLYSFQNSLPRMPVPALRDTCQGFLKSVKHILPENEYKEMEELAKDFEQNLGPKLQFILQLRSWFRGNYHTDWWEKYVYLMNREPIAINSNYYCFDHAFWKPTGIQTARAAVISFLLLEYRHHVETEELEPLIIRNTIPLCMGQYERTFKTTRIPGEEIDEIVHYDHSFNEHLAVFCNGNFYQLKVSDSYGSPITLLDLESQLEWIKHDAHHSDINKDTPAGCIPALTSLPRTEWYNIRKEHFSDGINKDSLDVIDRALFVLVLDEHEITDLSSRGKYLLHGDGKTLWFDKSMCVVAFADGKLGTNAEHSWGDAPVIGHMVEYTVTEEFIYRTYNDKGRCKPFGKFHKSKGDVANPKKLYFDITQKLESHIEDAVSRAIKQNDDLQLRVLVHDKVGKGFIKKCKISPDGFIQAALQLAYYRDSGGHLPLTYEASMTRLYLHGRTETVRSLTDESRAFVLAMENPELSAEEKIKCLRASVKRHQVLYKDCMNGKGIDRHLFALFVVSKGQGHDCDFLKRALTLPWTLSTSQQPQQQMFKIPGCFISDPAFHDLICPGGGFGPVSDDGYGVSYMVPDEKYFFFHISSKRSSVQTDSERFINHVLNSLDEMKAMFVEVEEKQKQENKKED</sequence>
<accession>A0A7D9DNU2</accession>
<evidence type="ECO:0000256" key="3">
    <source>
        <dbReference type="ARBA" id="ARBA00022679"/>
    </source>
</evidence>
<dbReference type="GO" id="GO:0005739">
    <property type="term" value="C:mitochondrion"/>
    <property type="evidence" value="ECO:0007669"/>
    <property type="project" value="TreeGrafter"/>
</dbReference>
<dbReference type="FunFam" id="3.30.559.70:FF:000021">
    <property type="entry name" value="Predicted protein"/>
    <property type="match status" value="1"/>
</dbReference>
<dbReference type="Proteomes" id="UP001152795">
    <property type="component" value="Unassembled WGS sequence"/>
</dbReference>
<evidence type="ECO:0000256" key="7">
    <source>
        <dbReference type="ARBA" id="ARBA00023098"/>
    </source>
</evidence>
<comment type="subcellular location">
    <subcellularLocation>
        <location evidence="1">Membrane</location>
        <topology evidence="1">Multi-pass membrane protein</topology>
    </subcellularLocation>
</comment>
<dbReference type="Pfam" id="PF00755">
    <property type="entry name" value="Carn_acyltransf"/>
    <property type="match status" value="1"/>
</dbReference>
<dbReference type="FunFam" id="3.30.559.10:FF:000002">
    <property type="entry name" value="carnitine O-palmitoyltransferase 1, liver isoform"/>
    <property type="match status" value="1"/>
</dbReference>
<dbReference type="InterPro" id="IPR000542">
    <property type="entry name" value="Carn_acyl_trans"/>
</dbReference>
<evidence type="ECO:0000313" key="11">
    <source>
        <dbReference type="Proteomes" id="UP001152795"/>
    </source>
</evidence>
<comment type="caution">
    <text evidence="10">The sequence shown here is derived from an EMBL/GenBank/DDBJ whole genome shotgun (WGS) entry which is preliminary data.</text>
</comment>
<dbReference type="OrthoDB" id="240216at2759"/>
<evidence type="ECO:0000313" key="10">
    <source>
        <dbReference type="EMBL" id="CAB3990110.1"/>
    </source>
</evidence>
<keyword evidence="11" id="KW-1185">Reference proteome</keyword>
<evidence type="ECO:0000256" key="1">
    <source>
        <dbReference type="ARBA" id="ARBA00004141"/>
    </source>
</evidence>
<dbReference type="EMBL" id="CACRXK020001603">
    <property type="protein sequence ID" value="CAB3990110.1"/>
    <property type="molecule type" value="Genomic_DNA"/>
</dbReference>
<evidence type="ECO:0000256" key="2">
    <source>
        <dbReference type="ARBA" id="ARBA00005232"/>
    </source>
</evidence>
<dbReference type="PANTHER" id="PTHR22589">
    <property type="entry name" value="CARNITINE O-ACYLTRANSFERASE"/>
    <property type="match status" value="1"/>
</dbReference>
<gene>
    <name evidence="10" type="ORF">PACLA_8A076706</name>
</gene>
<keyword evidence="9" id="KW-0012">Acyltransferase</keyword>
<protein>
    <submittedName>
        <fullName evidence="10">Carnitine O-palmitoyltransferase 1, liver isoform-like</fullName>
    </submittedName>
</protein>
<evidence type="ECO:0000256" key="9">
    <source>
        <dbReference type="ARBA" id="ARBA00023315"/>
    </source>
</evidence>
<dbReference type="InterPro" id="IPR023213">
    <property type="entry name" value="CAT-like_dom_sf"/>
</dbReference>
<dbReference type="GO" id="GO:0004095">
    <property type="term" value="F:carnitine O-palmitoyltransferase activity"/>
    <property type="evidence" value="ECO:0007669"/>
    <property type="project" value="TreeGrafter"/>
</dbReference>